<evidence type="ECO:0000313" key="4">
    <source>
        <dbReference type="Proteomes" id="UP000324222"/>
    </source>
</evidence>
<evidence type="ECO:0000256" key="2">
    <source>
        <dbReference type="SAM" id="SignalP"/>
    </source>
</evidence>
<feature type="chain" id="PRO_5022820575" evidence="2">
    <location>
        <begin position="28"/>
        <end position="422"/>
    </location>
</feature>
<dbReference type="EMBL" id="VSRR010002835">
    <property type="protein sequence ID" value="MPC33439.1"/>
    <property type="molecule type" value="Genomic_DNA"/>
</dbReference>
<feature type="compositionally biased region" description="Basic and acidic residues" evidence="1">
    <location>
        <begin position="156"/>
        <end position="165"/>
    </location>
</feature>
<feature type="compositionally biased region" description="Polar residues" evidence="1">
    <location>
        <begin position="135"/>
        <end position="146"/>
    </location>
</feature>
<feature type="compositionally biased region" description="Basic and acidic residues" evidence="1">
    <location>
        <begin position="307"/>
        <end position="323"/>
    </location>
</feature>
<feature type="signal peptide" evidence="2">
    <location>
        <begin position="1"/>
        <end position="27"/>
    </location>
</feature>
<reference evidence="3 4" key="1">
    <citation type="submission" date="2019-05" db="EMBL/GenBank/DDBJ databases">
        <title>Another draft genome of Portunus trituberculatus and its Hox gene families provides insights of decapod evolution.</title>
        <authorList>
            <person name="Jeong J.-H."/>
            <person name="Song I."/>
            <person name="Kim S."/>
            <person name="Choi T."/>
            <person name="Kim D."/>
            <person name="Ryu S."/>
            <person name="Kim W."/>
        </authorList>
    </citation>
    <scope>NUCLEOTIDE SEQUENCE [LARGE SCALE GENOMIC DNA]</scope>
    <source>
        <tissue evidence="3">Muscle</tissue>
    </source>
</reference>
<name>A0A5B7EJW8_PORTR</name>
<comment type="caution">
    <text evidence="3">The sequence shown here is derived from an EMBL/GenBank/DDBJ whole genome shotgun (WGS) entry which is preliminary data.</text>
</comment>
<protein>
    <submittedName>
        <fullName evidence="3">Uncharacterized protein</fullName>
    </submittedName>
</protein>
<dbReference type="Proteomes" id="UP000324222">
    <property type="component" value="Unassembled WGS sequence"/>
</dbReference>
<dbReference type="AlphaFoldDB" id="A0A5B7EJW8"/>
<sequence length="422" mass="46270">MAHLHERENVQLWAAVLVVVVAVRASASTTTPATVSPPASTAANQPHEIITIKHRNYTLPILLLREDIPPSSTHNTHNNPSPHPVKYVEKDVAVLSSSSHSVEHSFNNVEYEEEDVSVDGRNSSTEEYKEMDSDLVNSTQVNSTRNLLVPSESDDPSSKTGREETNATLPVNNTKFSETPKPNPEVLRYFRQLIEDINSASESGKEVYTIPSAAGEDVKSSSNKSDMQQSVSAPLPYLLEPEAAPPTLLYSFPLDSVLPGNASRLPDEALDGNTPASTKDLPITFESPVTLIAKSSLHPSTDQTLKPQEDNMTHHDSPPRLRFPENTNQSRVSVGEEDVLESSASQAREIYYSDLPRPSVTNDHLPAALYQYDGASSHLVPDPEDFSMYMINIGRGNGPAATWEKGEGEEREVITRLIITVT</sequence>
<keyword evidence="2" id="KW-0732">Signal</keyword>
<feature type="region of interest" description="Disordered" evidence="1">
    <location>
        <begin position="299"/>
        <end position="336"/>
    </location>
</feature>
<keyword evidence="4" id="KW-1185">Reference proteome</keyword>
<proteinExistence type="predicted"/>
<evidence type="ECO:0000256" key="1">
    <source>
        <dbReference type="SAM" id="MobiDB-lite"/>
    </source>
</evidence>
<organism evidence="3 4">
    <name type="scientific">Portunus trituberculatus</name>
    <name type="common">Swimming crab</name>
    <name type="synonym">Neptunus trituberculatus</name>
    <dbReference type="NCBI Taxonomy" id="210409"/>
    <lineage>
        <taxon>Eukaryota</taxon>
        <taxon>Metazoa</taxon>
        <taxon>Ecdysozoa</taxon>
        <taxon>Arthropoda</taxon>
        <taxon>Crustacea</taxon>
        <taxon>Multicrustacea</taxon>
        <taxon>Malacostraca</taxon>
        <taxon>Eumalacostraca</taxon>
        <taxon>Eucarida</taxon>
        <taxon>Decapoda</taxon>
        <taxon>Pleocyemata</taxon>
        <taxon>Brachyura</taxon>
        <taxon>Eubrachyura</taxon>
        <taxon>Portunoidea</taxon>
        <taxon>Portunidae</taxon>
        <taxon>Portuninae</taxon>
        <taxon>Portunus</taxon>
    </lineage>
</organism>
<gene>
    <name evidence="3" type="ORF">E2C01_026789</name>
</gene>
<evidence type="ECO:0000313" key="3">
    <source>
        <dbReference type="EMBL" id="MPC33439.1"/>
    </source>
</evidence>
<feature type="compositionally biased region" description="Polar residues" evidence="1">
    <location>
        <begin position="166"/>
        <end position="177"/>
    </location>
</feature>
<accession>A0A5B7EJW8</accession>
<feature type="region of interest" description="Disordered" evidence="1">
    <location>
        <begin position="98"/>
        <end position="183"/>
    </location>
</feature>